<dbReference type="PANTHER" id="PTHR24148:SF64">
    <property type="entry name" value="HETEROKARYON INCOMPATIBILITY DOMAIN-CONTAINING PROTEIN"/>
    <property type="match status" value="1"/>
</dbReference>
<protein>
    <recommendedName>
        <fullName evidence="1">Heterokaryon incompatibility domain-containing protein</fullName>
    </recommendedName>
</protein>
<dbReference type="EMBL" id="WUBL01000165">
    <property type="protein sequence ID" value="KAF2964125.1"/>
    <property type="molecule type" value="Genomic_DNA"/>
</dbReference>
<sequence>MGSTPRYLLHRHDGDQFSLVKTNGYSYTYDIVSYTWGGTVDPSYNYNENLNKGQNRINGLEWNLGVRREKVDDLKNLMCFKGLEYMWADSICMNDADDQQKGEEIPKMFQYYKQAQNCYLLMDMPELFDNNQIADDLVDTMKLSSQLEERLLAWARKPWTSDKLSEQAARASGMDLGIMNCYNTCINHVKLLFNNEYFTRVWTFQEMILGKNLQIVGVKGEKMSGIGSLFQWTELARDCLDKALKLLGWIDRPRFIKTLSISVVLGLIEDDVSHLVGLVDMVKGIDAARIDIINGGPNWWRENDKGVSNIFSSISLTPRGCRDMPDLFKGLLGIFNGLFTPEEIATELKGDDIEKMSFAFFRQLSEETGIAWTKLAISSRERGEWDWIPVVDQKRDPSVIEENAEEVQQVTGEAKKEKPPNTIKTDIFAGVVKLGVLRQNGRAKALGLTGLLGKPQKLMSIHLKEENPQFHFIFKGCNCGKKSGKIFSRWRIPTNSRLDNVTSDETGKRLAQCAILLGCILDPAGNAQDYKRRLLRALAPQWDVSDSAAKPYKWEDRSISGTSWEGIESPFELLTHNESMNYRMMAITECGSRLSKGSTANISCEVRVNCGCTIIAPFCLIFEALTAVEGSPLSLGRTADRNGLRPTKDTPLAHRSGVPLVFDQDDRITMSDGLGLVQIGDLGKTFNLVAFGGNLKFHKKYASLLRSIINSKSSWGKLALSPRPSGRALIQSDFTHNMMHILRNYGYVETQGGNLLIYRSHPFGKYRIKGVCIDGNIPNTKAPPGGEAVARVRSVMIK</sequence>
<dbReference type="Pfam" id="PF06985">
    <property type="entry name" value="HET"/>
    <property type="match status" value="1"/>
</dbReference>
<proteinExistence type="predicted"/>
<dbReference type="AlphaFoldDB" id="A0A7C8IMG9"/>
<dbReference type="PANTHER" id="PTHR24148">
    <property type="entry name" value="ANKYRIN REPEAT DOMAIN-CONTAINING PROTEIN 39 HOMOLOG-RELATED"/>
    <property type="match status" value="1"/>
</dbReference>
<comment type="caution">
    <text evidence="2">The sequence shown here is derived from an EMBL/GenBank/DDBJ whole genome shotgun (WGS) entry which is preliminary data.</text>
</comment>
<dbReference type="InterPro" id="IPR052895">
    <property type="entry name" value="HetReg/Transcr_Mod"/>
</dbReference>
<gene>
    <name evidence="2" type="ORF">GQX73_g9450</name>
</gene>
<evidence type="ECO:0000259" key="1">
    <source>
        <dbReference type="Pfam" id="PF06985"/>
    </source>
</evidence>
<dbReference type="InParanoid" id="A0A7C8IMG9"/>
<accession>A0A7C8IMG9</accession>
<feature type="domain" description="Heterokaryon incompatibility" evidence="1">
    <location>
        <begin position="29"/>
        <end position="206"/>
    </location>
</feature>
<dbReference type="OrthoDB" id="2157530at2759"/>
<evidence type="ECO:0000313" key="3">
    <source>
        <dbReference type="Proteomes" id="UP000481858"/>
    </source>
</evidence>
<organism evidence="2 3">
    <name type="scientific">Xylaria multiplex</name>
    <dbReference type="NCBI Taxonomy" id="323545"/>
    <lineage>
        <taxon>Eukaryota</taxon>
        <taxon>Fungi</taxon>
        <taxon>Dikarya</taxon>
        <taxon>Ascomycota</taxon>
        <taxon>Pezizomycotina</taxon>
        <taxon>Sordariomycetes</taxon>
        <taxon>Xylariomycetidae</taxon>
        <taxon>Xylariales</taxon>
        <taxon>Xylariaceae</taxon>
        <taxon>Xylaria</taxon>
    </lineage>
</organism>
<reference evidence="2 3" key="1">
    <citation type="submission" date="2019-12" db="EMBL/GenBank/DDBJ databases">
        <title>Draft genome sequence of the ascomycete Xylaria multiplex DSM 110363.</title>
        <authorList>
            <person name="Buettner E."/>
            <person name="Kellner H."/>
        </authorList>
    </citation>
    <scope>NUCLEOTIDE SEQUENCE [LARGE SCALE GENOMIC DNA]</scope>
    <source>
        <strain evidence="2 3">DSM 110363</strain>
    </source>
</reference>
<name>A0A7C8IMG9_9PEZI</name>
<keyword evidence="3" id="KW-1185">Reference proteome</keyword>
<dbReference type="Proteomes" id="UP000481858">
    <property type="component" value="Unassembled WGS sequence"/>
</dbReference>
<evidence type="ECO:0000313" key="2">
    <source>
        <dbReference type="EMBL" id="KAF2964125.1"/>
    </source>
</evidence>
<dbReference type="InterPro" id="IPR010730">
    <property type="entry name" value="HET"/>
</dbReference>